<gene>
    <name evidence="2" type="ORF">METZ01_LOCUS323047</name>
</gene>
<sequence length="163" mass="17591">VTDDVADDVADNFTDDTASPVAAVLRRVPLARWVDLLIVLGGVWFVLWVVNPDGVLFTRSTPTGGDLGAHVWGPAFLRDELLPQFRLTGWTPDWYAGFPAYHFYMVVPILLVVAVDIGLATPLLVVVLPALVAAAVVVNRRRSSGWVVRLGLLAALAVLVVPV</sequence>
<keyword evidence="1" id="KW-0812">Transmembrane</keyword>
<feature type="transmembrane region" description="Helical" evidence="1">
    <location>
        <begin position="33"/>
        <end position="50"/>
    </location>
</feature>
<evidence type="ECO:0000313" key="2">
    <source>
        <dbReference type="EMBL" id="SVC70193.1"/>
    </source>
</evidence>
<feature type="non-terminal residue" evidence="2">
    <location>
        <position position="1"/>
    </location>
</feature>
<evidence type="ECO:0008006" key="3">
    <source>
        <dbReference type="Google" id="ProtNLM"/>
    </source>
</evidence>
<evidence type="ECO:0000256" key="1">
    <source>
        <dbReference type="SAM" id="Phobius"/>
    </source>
</evidence>
<keyword evidence="1" id="KW-1133">Transmembrane helix</keyword>
<feature type="transmembrane region" description="Helical" evidence="1">
    <location>
        <begin position="146"/>
        <end position="162"/>
    </location>
</feature>
<dbReference type="EMBL" id="UINC01105904">
    <property type="protein sequence ID" value="SVC70193.1"/>
    <property type="molecule type" value="Genomic_DNA"/>
</dbReference>
<keyword evidence="1" id="KW-0472">Membrane</keyword>
<proteinExistence type="predicted"/>
<reference evidence="2" key="1">
    <citation type="submission" date="2018-05" db="EMBL/GenBank/DDBJ databases">
        <authorList>
            <person name="Lanie J.A."/>
            <person name="Ng W.-L."/>
            <person name="Kazmierczak K.M."/>
            <person name="Andrzejewski T.M."/>
            <person name="Davidsen T.M."/>
            <person name="Wayne K.J."/>
            <person name="Tettelin H."/>
            <person name="Glass J.I."/>
            <person name="Rusch D."/>
            <person name="Podicherti R."/>
            <person name="Tsui H.-C.T."/>
            <person name="Winkler M.E."/>
        </authorList>
    </citation>
    <scope>NUCLEOTIDE SEQUENCE</scope>
</reference>
<protein>
    <recommendedName>
        <fullName evidence="3">Membrane protein 6-pyruvoyl-tetrahydropterin synthase-related domain-containing protein</fullName>
    </recommendedName>
</protein>
<name>A0A382P9X5_9ZZZZ</name>
<dbReference type="AlphaFoldDB" id="A0A382P9X5"/>
<organism evidence="2">
    <name type="scientific">marine metagenome</name>
    <dbReference type="NCBI Taxonomy" id="408172"/>
    <lineage>
        <taxon>unclassified sequences</taxon>
        <taxon>metagenomes</taxon>
        <taxon>ecological metagenomes</taxon>
    </lineage>
</organism>
<feature type="transmembrane region" description="Helical" evidence="1">
    <location>
        <begin position="101"/>
        <end position="134"/>
    </location>
</feature>
<feature type="non-terminal residue" evidence="2">
    <location>
        <position position="163"/>
    </location>
</feature>
<accession>A0A382P9X5</accession>